<evidence type="ECO:0000256" key="10">
    <source>
        <dbReference type="ARBA" id="ARBA00029409"/>
    </source>
</evidence>
<evidence type="ECO:0000256" key="5">
    <source>
        <dbReference type="ARBA" id="ARBA00022679"/>
    </source>
</evidence>
<evidence type="ECO:0000256" key="6">
    <source>
        <dbReference type="ARBA" id="ARBA00022741"/>
    </source>
</evidence>
<dbReference type="InterPro" id="IPR000550">
    <property type="entry name" value="Hppk"/>
</dbReference>
<name>A0A9X4N2M5_9FLAO</name>
<dbReference type="GO" id="GO:0005524">
    <property type="term" value="F:ATP binding"/>
    <property type="evidence" value="ECO:0007669"/>
    <property type="project" value="UniProtKB-KW"/>
</dbReference>
<dbReference type="CDD" id="cd00483">
    <property type="entry name" value="HPPK"/>
    <property type="match status" value="1"/>
</dbReference>
<proteinExistence type="inferred from homology"/>
<evidence type="ECO:0000256" key="9">
    <source>
        <dbReference type="ARBA" id="ARBA00022909"/>
    </source>
</evidence>
<keyword evidence="8" id="KW-0067">ATP-binding</keyword>
<dbReference type="GO" id="GO:0046656">
    <property type="term" value="P:folic acid biosynthetic process"/>
    <property type="evidence" value="ECO:0007669"/>
    <property type="project" value="UniProtKB-KW"/>
</dbReference>
<dbReference type="PANTHER" id="PTHR43071">
    <property type="entry name" value="2-AMINO-4-HYDROXY-6-HYDROXYMETHYLDIHYDROPTERIDINE PYROPHOSPHOKINASE"/>
    <property type="match status" value="1"/>
</dbReference>
<comment type="pathway">
    <text evidence="1">Cofactor biosynthesis; tetrahydrofolate biosynthesis; 2-amino-4-hydroxy-6-hydroxymethyl-7,8-dihydropteridine diphosphate from 7,8-dihydroneopterin triphosphate: step 4/4.</text>
</comment>
<evidence type="ECO:0000256" key="11">
    <source>
        <dbReference type="ARBA" id="ARBA00029766"/>
    </source>
</evidence>
<sequence>MNAILLLGSDLGDRNKNLELARTYVDTEVGEIVKVGEIIETEPVGFTSSTMFLNQLIEININLSPIKLLKSIKEIEHKMGRKYTEPLPNEKYVSRIIDIDILQFGGVNYVSKDLVVPHNQIFTRKFVSDLLEMF</sequence>
<keyword evidence="15" id="KW-1185">Reference proteome</keyword>
<dbReference type="NCBIfam" id="TIGR01498">
    <property type="entry name" value="folK"/>
    <property type="match status" value="1"/>
</dbReference>
<dbReference type="SUPFAM" id="SSF55083">
    <property type="entry name" value="6-hydroxymethyl-7,8-dihydropterin pyrophosphokinase, HPPK"/>
    <property type="match status" value="1"/>
</dbReference>
<comment type="similarity">
    <text evidence="2">Belongs to the HPPK family.</text>
</comment>
<keyword evidence="7" id="KW-0418">Kinase</keyword>
<gene>
    <name evidence="14" type="primary">folK</name>
    <name evidence="14" type="ORF">NMK71_04600</name>
</gene>
<dbReference type="AlphaFoldDB" id="A0A9X4N2M5"/>
<accession>A0A9X4N2M5</accession>
<comment type="caution">
    <text evidence="14">The sequence shown here is derived from an EMBL/GenBank/DDBJ whole genome shotgun (WGS) entry which is preliminary data.</text>
</comment>
<dbReference type="EC" id="2.7.6.3" evidence="3"/>
<evidence type="ECO:0000313" key="14">
    <source>
        <dbReference type="EMBL" id="MDG4945684.1"/>
    </source>
</evidence>
<dbReference type="GO" id="GO:0003848">
    <property type="term" value="F:2-amino-4-hydroxy-6-hydroxymethyldihydropteridine diphosphokinase activity"/>
    <property type="evidence" value="ECO:0007669"/>
    <property type="project" value="UniProtKB-EC"/>
</dbReference>
<dbReference type="EMBL" id="JANCMU010000001">
    <property type="protein sequence ID" value="MDG4945684.1"/>
    <property type="molecule type" value="Genomic_DNA"/>
</dbReference>
<evidence type="ECO:0000256" key="2">
    <source>
        <dbReference type="ARBA" id="ARBA00005810"/>
    </source>
</evidence>
<evidence type="ECO:0000256" key="7">
    <source>
        <dbReference type="ARBA" id="ARBA00022777"/>
    </source>
</evidence>
<comment type="function">
    <text evidence="10">Catalyzes the transfer of pyrophosphate from adenosine triphosphate (ATP) to 6-hydroxymethyl-7,8-dihydropterin, an enzymatic step in folate biosynthesis pathway.</text>
</comment>
<dbReference type="GO" id="GO:0016301">
    <property type="term" value="F:kinase activity"/>
    <property type="evidence" value="ECO:0007669"/>
    <property type="project" value="UniProtKB-KW"/>
</dbReference>
<dbReference type="Gene3D" id="3.30.70.560">
    <property type="entry name" value="7,8-Dihydro-6-hydroxymethylpterin-pyrophosphokinase HPPK"/>
    <property type="match status" value="1"/>
</dbReference>
<dbReference type="PANTHER" id="PTHR43071:SF1">
    <property type="entry name" value="2-AMINO-4-HYDROXY-6-HYDROXYMETHYLDIHYDROPTERIDINE PYROPHOSPHOKINASE"/>
    <property type="match status" value="1"/>
</dbReference>
<keyword evidence="5 14" id="KW-0808">Transferase</keyword>
<evidence type="ECO:0000256" key="3">
    <source>
        <dbReference type="ARBA" id="ARBA00013253"/>
    </source>
</evidence>
<evidence type="ECO:0000256" key="1">
    <source>
        <dbReference type="ARBA" id="ARBA00005051"/>
    </source>
</evidence>
<evidence type="ECO:0000259" key="13">
    <source>
        <dbReference type="Pfam" id="PF01288"/>
    </source>
</evidence>
<evidence type="ECO:0000256" key="8">
    <source>
        <dbReference type="ARBA" id="ARBA00022840"/>
    </source>
</evidence>
<keyword evidence="9" id="KW-0289">Folate biosynthesis</keyword>
<keyword evidence="6" id="KW-0547">Nucleotide-binding</keyword>
<organism evidence="14 15">
    <name type="scientific">Profundicola chukchiensis</name>
    <dbReference type="NCBI Taxonomy" id="2961959"/>
    <lineage>
        <taxon>Bacteria</taxon>
        <taxon>Pseudomonadati</taxon>
        <taxon>Bacteroidota</taxon>
        <taxon>Flavobacteriia</taxon>
        <taxon>Flavobacteriales</taxon>
        <taxon>Weeksellaceae</taxon>
        <taxon>Profundicola</taxon>
    </lineage>
</organism>
<dbReference type="Pfam" id="PF01288">
    <property type="entry name" value="HPPK"/>
    <property type="match status" value="1"/>
</dbReference>
<protein>
    <recommendedName>
        <fullName evidence="4">2-amino-4-hydroxy-6-hydroxymethyldihydropteridine pyrophosphokinase</fullName>
        <ecNumber evidence="3">2.7.6.3</ecNumber>
    </recommendedName>
    <alternativeName>
        <fullName evidence="11">6-hydroxymethyl-7,8-dihydropterin pyrophosphokinase</fullName>
    </alternativeName>
    <alternativeName>
        <fullName evidence="12">7,8-dihydro-6-hydroxymethylpterin-pyrophosphokinase</fullName>
    </alternativeName>
</protein>
<feature type="domain" description="7,8-dihydro-6-hydroxymethylpterin-pyrophosphokinase" evidence="13">
    <location>
        <begin position="5"/>
        <end position="129"/>
    </location>
</feature>
<reference evidence="14" key="1">
    <citation type="submission" date="2022-07" db="EMBL/GenBank/DDBJ databases">
        <title>Description and genome-wide analysis of Profundicola chukchiensis gen. nov., sp. nov., marine bacteria isolated from bottom sediments of the Chukchi Sea.</title>
        <authorList>
            <person name="Romanenko L."/>
            <person name="Otstavnykh N."/>
            <person name="Kurilenko V."/>
            <person name="Eremeev V."/>
            <person name="Velansky P."/>
            <person name="Mikhailov V."/>
            <person name="Isaeva M."/>
        </authorList>
    </citation>
    <scope>NUCLEOTIDE SEQUENCE</scope>
    <source>
        <strain evidence="14">KMM 9713</strain>
    </source>
</reference>
<evidence type="ECO:0000256" key="12">
    <source>
        <dbReference type="ARBA" id="ARBA00033413"/>
    </source>
</evidence>
<dbReference type="InterPro" id="IPR035907">
    <property type="entry name" value="Hppk_sf"/>
</dbReference>
<evidence type="ECO:0000313" key="15">
    <source>
        <dbReference type="Proteomes" id="UP001152599"/>
    </source>
</evidence>
<dbReference type="Proteomes" id="UP001152599">
    <property type="component" value="Unassembled WGS sequence"/>
</dbReference>
<evidence type="ECO:0000256" key="4">
    <source>
        <dbReference type="ARBA" id="ARBA00016218"/>
    </source>
</evidence>